<dbReference type="Gene3D" id="3.90.79.10">
    <property type="entry name" value="Nucleoside Triphosphate Pyrophosphohydrolase"/>
    <property type="match status" value="1"/>
</dbReference>
<evidence type="ECO:0000256" key="1">
    <source>
        <dbReference type="ARBA" id="ARBA00022801"/>
    </source>
</evidence>
<dbReference type="InterPro" id="IPR020084">
    <property type="entry name" value="NUDIX_hydrolase_CS"/>
</dbReference>
<evidence type="ECO:0000313" key="5">
    <source>
        <dbReference type="Proteomes" id="UP000748308"/>
    </source>
</evidence>
<name>A0A938BMM4_UNCEI</name>
<dbReference type="AlphaFoldDB" id="A0A938BMM4"/>
<dbReference type="InterPro" id="IPR020476">
    <property type="entry name" value="Nudix_hydrolase"/>
</dbReference>
<evidence type="ECO:0000256" key="2">
    <source>
        <dbReference type="RuleBase" id="RU003476"/>
    </source>
</evidence>
<organism evidence="4 5">
    <name type="scientific">Eiseniibacteriota bacterium</name>
    <dbReference type="NCBI Taxonomy" id="2212470"/>
    <lineage>
        <taxon>Bacteria</taxon>
        <taxon>Candidatus Eiseniibacteriota</taxon>
    </lineage>
</organism>
<dbReference type="InterPro" id="IPR000086">
    <property type="entry name" value="NUDIX_hydrolase_dom"/>
</dbReference>
<gene>
    <name evidence="4" type="ORF">FJY75_10065</name>
</gene>
<evidence type="ECO:0000313" key="4">
    <source>
        <dbReference type="EMBL" id="MBM3318179.1"/>
    </source>
</evidence>
<comment type="similarity">
    <text evidence="2">Belongs to the Nudix hydrolase family.</text>
</comment>
<accession>A0A938BMM4</accession>
<dbReference type="InterPro" id="IPR015797">
    <property type="entry name" value="NUDIX_hydrolase-like_dom_sf"/>
</dbReference>
<comment type="caution">
    <text evidence="4">The sequence shown here is derived from an EMBL/GenBank/DDBJ whole genome shotgun (WGS) entry which is preliminary data.</text>
</comment>
<proteinExistence type="inferred from homology"/>
<dbReference type="Proteomes" id="UP000748308">
    <property type="component" value="Unassembled WGS sequence"/>
</dbReference>
<dbReference type="GO" id="GO:0016787">
    <property type="term" value="F:hydrolase activity"/>
    <property type="evidence" value="ECO:0007669"/>
    <property type="project" value="UniProtKB-KW"/>
</dbReference>
<dbReference type="PROSITE" id="PS51462">
    <property type="entry name" value="NUDIX"/>
    <property type="match status" value="1"/>
</dbReference>
<dbReference type="PANTHER" id="PTHR43736:SF1">
    <property type="entry name" value="DIHYDRONEOPTERIN TRIPHOSPHATE DIPHOSPHATASE"/>
    <property type="match status" value="1"/>
</dbReference>
<reference evidence="4" key="1">
    <citation type="submission" date="2019-03" db="EMBL/GenBank/DDBJ databases">
        <title>Lake Tanganyika Metagenome-Assembled Genomes (MAGs).</title>
        <authorList>
            <person name="Tran P."/>
        </authorList>
    </citation>
    <scope>NUCLEOTIDE SEQUENCE</scope>
    <source>
        <strain evidence="4">M_DeepCast_400m_m2_100</strain>
    </source>
</reference>
<dbReference type="PRINTS" id="PR00502">
    <property type="entry name" value="NUDIXFAMILY"/>
</dbReference>
<feature type="domain" description="Nudix hydrolase" evidence="3">
    <location>
        <begin position="17"/>
        <end position="149"/>
    </location>
</feature>
<dbReference type="PROSITE" id="PS00893">
    <property type="entry name" value="NUDIX_BOX"/>
    <property type="match status" value="1"/>
</dbReference>
<protein>
    <submittedName>
        <fullName evidence="4">NUDIX hydrolase</fullName>
    </submittedName>
</protein>
<dbReference type="PANTHER" id="PTHR43736">
    <property type="entry name" value="ADP-RIBOSE PYROPHOSPHATASE"/>
    <property type="match status" value="1"/>
</dbReference>
<evidence type="ECO:0000259" key="3">
    <source>
        <dbReference type="PROSITE" id="PS51462"/>
    </source>
</evidence>
<dbReference type="CDD" id="cd18873">
    <property type="entry name" value="NUDIX_NadM_like"/>
    <property type="match status" value="1"/>
</dbReference>
<dbReference type="EMBL" id="VGIY01000282">
    <property type="protein sequence ID" value="MBM3318179.1"/>
    <property type="molecule type" value="Genomic_DNA"/>
</dbReference>
<dbReference type="SUPFAM" id="SSF55811">
    <property type="entry name" value="Nudix"/>
    <property type="match status" value="1"/>
</dbReference>
<dbReference type="Pfam" id="PF00293">
    <property type="entry name" value="NUDIX"/>
    <property type="match status" value="1"/>
</dbReference>
<keyword evidence="1 2" id="KW-0378">Hydrolase</keyword>
<sequence>MRRIRCTRCGGPVEIPFPLVAVDCIVPDEAGRVLLIRRRFPPPGWALPGGFVDAGESLETAVARELLEETGLRLTALAQFHAYSEPSRDPRHPMVSVVFVGRGQGSPRAGDDAGEAAFFALGDLPAEMAFDHRAILDDYARRRYPAEPE</sequence>